<proteinExistence type="predicted"/>
<dbReference type="EMBL" id="BSXS01000373">
    <property type="protein sequence ID" value="GME72221.1"/>
    <property type="molecule type" value="Genomic_DNA"/>
</dbReference>
<accession>A0ACB5ST58</accession>
<keyword evidence="2" id="KW-1185">Reference proteome</keyword>
<evidence type="ECO:0000313" key="1">
    <source>
        <dbReference type="EMBL" id="GME72221.1"/>
    </source>
</evidence>
<dbReference type="Proteomes" id="UP001165064">
    <property type="component" value="Unassembled WGS sequence"/>
</dbReference>
<organism evidence="1 2">
    <name type="scientific">Ambrosiozyma monospora</name>
    <name type="common">Yeast</name>
    <name type="synonym">Endomycopsis monosporus</name>
    <dbReference type="NCBI Taxonomy" id="43982"/>
    <lineage>
        <taxon>Eukaryota</taxon>
        <taxon>Fungi</taxon>
        <taxon>Dikarya</taxon>
        <taxon>Ascomycota</taxon>
        <taxon>Saccharomycotina</taxon>
        <taxon>Pichiomycetes</taxon>
        <taxon>Pichiales</taxon>
        <taxon>Pichiaceae</taxon>
        <taxon>Ambrosiozyma</taxon>
    </lineage>
</organism>
<gene>
    <name evidence="1" type="ORF">Amon02_000089900</name>
</gene>
<sequence length="604" mass="66540">MPSASSVLNGVKNFFLVVVFGIDDKATHVSDDDLSSFSDEQESDGAPVEKKSPLGYEVTHTAAFYLILQGVIGTGIFATPATILKSIGSIGASYILWIVGFLVTLCLIFMYIEYVTYFRRRSGGDVVYLEQAFPRPQFLVPVSYAAVTVILSFATSSASAFATYVFKAADYTPTDWEARGLSVAPLVLAAAITGINTKFAMRLNSLLGFAKIVFIFFIAFSGFAALSGTTEAPKNHDIFKNSWEGTTTDGNSISNAIMKVVFAYGGTGYAFGVVAETNPKNTIKTFKYFVPATLFVIFLLYILCVTAYYAGIQDIKTIKSSGNLVAAVYFEKIFETKAAVRAMCAFVAISAFGHLLTVYISHSRALRECGRQGVLPFPRLWTSVKPWGTPLFPILVTLIVNLIVLLAPPPGDAYNFIVDLGSYSGYIFNLLLVIGIFKLRKDRKSKGLGFREFKCPTPLLVIVFLWALFILAMAFVPPKGTLIGSDVSFFYATYPLTTFGLFALCLIYYAVWSQVLPRIGRYQYRISEYSLPNGEVGHTVIKVKNDELEKWDAEHKVIKGLHGGFDDELETEVRLVEKELGHHSVSSYSSGEKKEGYNTTTRVH</sequence>
<comment type="caution">
    <text evidence="1">The sequence shown here is derived from an EMBL/GenBank/DDBJ whole genome shotgun (WGS) entry which is preliminary data.</text>
</comment>
<name>A0ACB5ST58_AMBMO</name>
<protein>
    <submittedName>
        <fullName evidence="1">Unnamed protein product</fullName>
    </submittedName>
</protein>
<reference evidence="1" key="1">
    <citation type="submission" date="2023-04" db="EMBL/GenBank/DDBJ databases">
        <title>Ambrosiozyma monospora NBRC 10751.</title>
        <authorList>
            <person name="Ichikawa N."/>
            <person name="Sato H."/>
            <person name="Tonouchi N."/>
        </authorList>
    </citation>
    <scope>NUCLEOTIDE SEQUENCE</scope>
    <source>
        <strain evidence="1">NBRC 10751</strain>
    </source>
</reference>
<evidence type="ECO:0000313" key="2">
    <source>
        <dbReference type="Proteomes" id="UP001165064"/>
    </source>
</evidence>